<feature type="region of interest" description="Disordered" evidence="1">
    <location>
        <begin position="1"/>
        <end position="43"/>
    </location>
</feature>
<evidence type="ECO:0000313" key="2">
    <source>
        <dbReference type="EMBL" id="KAG7556325.1"/>
    </source>
</evidence>
<proteinExistence type="predicted"/>
<protein>
    <submittedName>
        <fullName evidence="2">Uncharacterized protein</fullName>
    </submittedName>
</protein>
<evidence type="ECO:0000313" key="3">
    <source>
        <dbReference type="Proteomes" id="UP000694251"/>
    </source>
</evidence>
<keyword evidence="3" id="KW-1185">Reference proteome</keyword>
<gene>
    <name evidence="2" type="ORF">ISN44_As11g023680</name>
</gene>
<organism evidence="2 3">
    <name type="scientific">Arabidopsis suecica</name>
    <name type="common">Swedish thale-cress</name>
    <name type="synonym">Cardaminopsis suecica</name>
    <dbReference type="NCBI Taxonomy" id="45249"/>
    <lineage>
        <taxon>Eukaryota</taxon>
        <taxon>Viridiplantae</taxon>
        <taxon>Streptophyta</taxon>
        <taxon>Embryophyta</taxon>
        <taxon>Tracheophyta</taxon>
        <taxon>Spermatophyta</taxon>
        <taxon>Magnoliopsida</taxon>
        <taxon>eudicotyledons</taxon>
        <taxon>Gunneridae</taxon>
        <taxon>Pentapetalae</taxon>
        <taxon>rosids</taxon>
        <taxon>malvids</taxon>
        <taxon>Brassicales</taxon>
        <taxon>Brassicaceae</taxon>
        <taxon>Camelineae</taxon>
        <taxon>Arabidopsis</taxon>
    </lineage>
</organism>
<reference evidence="2 3" key="1">
    <citation type="submission" date="2020-12" db="EMBL/GenBank/DDBJ databases">
        <title>Concerted genomic and epigenomic changes stabilize Arabidopsis allopolyploids.</title>
        <authorList>
            <person name="Chen Z."/>
        </authorList>
    </citation>
    <scope>NUCLEOTIDE SEQUENCE [LARGE SCALE GENOMIC DNA]</scope>
    <source>
        <strain evidence="2">As9502</strain>
        <tissue evidence="2">Leaf</tissue>
    </source>
</reference>
<evidence type="ECO:0000256" key="1">
    <source>
        <dbReference type="SAM" id="MobiDB-lite"/>
    </source>
</evidence>
<sequence>MKRELGSLSSPGVRLGRVAAPSGSPEFPCSLSGDHSLPEKSSRVRSWSLPAIEKIRARRPVKERDNKMETKWLIRECTMR</sequence>
<dbReference type="Proteomes" id="UP000694251">
    <property type="component" value="Chromosome 11"/>
</dbReference>
<name>A0A8T1ZAZ1_ARASU</name>
<comment type="caution">
    <text evidence="2">The sequence shown here is derived from an EMBL/GenBank/DDBJ whole genome shotgun (WGS) entry which is preliminary data.</text>
</comment>
<accession>A0A8T1ZAZ1</accession>
<dbReference type="AlphaFoldDB" id="A0A8T1ZAZ1"/>
<dbReference type="EMBL" id="JAEFBJ010000011">
    <property type="protein sequence ID" value="KAG7556325.1"/>
    <property type="molecule type" value="Genomic_DNA"/>
</dbReference>